<feature type="chain" id="PRO_5014421138" description="Lipoprotein" evidence="1">
    <location>
        <begin position="22"/>
        <end position="228"/>
    </location>
</feature>
<evidence type="ECO:0000313" key="3">
    <source>
        <dbReference type="Proteomes" id="UP000236340"/>
    </source>
</evidence>
<evidence type="ECO:0000256" key="1">
    <source>
        <dbReference type="SAM" id="SignalP"/>
    </source>
</evidence>
<organism evidence="2 3">
    <name type="scientific">Geothermobacter hydrogeniphilus</name>
    <dbReference type="NCBI Taxonomy" id="1969733"/>
    <lineage>
        <taxon>Bacteria</taxon>
        <taxon>Pseudomonadati</taxon>
        <taxon>Thermodesulfobacteriota</taxon>
        <taxon>Desulfuromonadia</taxon>
        <taxon>Desulfuromonadales</taxon>
        <taxon>Geothermobacteraceae</taxon>
        <taxon>Geothermobacter</taxon>
    </lineage>
</organism>
<dbReference type="AlphaFoldDB" id="A0A2K2HBI0"/>
<dbReference type="OrthoDB" id="9255618at2"/>
<name>A0A2K2HBI0_9BACT</name>
<accession>A0A2K2HBI0</accession>
<dbReference type="EMBL" id="PPFX01000010">
    <property type="protein sequence ID" value="PNU20621.1"/>
    <property type="molecule type" value="Genomic_DNA"/>
</dbReference>
<feature type="signal peptide" evidence="1">
    <location>
        <begin position="1"/>
        <end position="21"/>
    </location>
</feature>
<gene>
    <name evidence="2" type="ORF">C2E25_06140</name>
</gene>
<evidence type="ECO:0008006" key="4">
    <source>
        <dbReference type="Google" id="ProtNLM"/>
    </source>
</evidence>
<protein>
    <recommendedName>
        <fullName evidence="4">Lipoprotein</fullName>
    </recommendedName>
</protein>
<keyword evidence="1" id="KW-0732">Signal</keyword>
<comment type="caution">
    <text evidence="2">The sequence shown here is derived from an EMBL/GenBank/DDBJ whole genome shotgun (WGS) entry which is preliminary data.</text>
</comment>
<proteinExistence type="predicted"/>
<dbReference type="Proteomes" id="UP000236340">
    <property type="component" value="Unassembled WGS sequence"/>
</dbReference>
<dbReference type="PROSITE" id="PS51257">
    <property type="entry name" value="PROKAR_LIPOPROTEIN"/>
    <property type="match status" value="1"/>
</dbReference>
<dbReference type="RefSeq" id="WP_103114890.1">
    <property type="nucleotide sequence ID" value="NZ_PPFX01000010.1"/>
</dbReference>
<sequence length="228" mass="24653">MKKGLCLVFVLAMVALFSSCASTPQKINKASVSSVAIVSLGINNYGSFGTRGVIDPVLINSATGKLLSNTEAVLARKLTVKPAASFVKDEGFRALSIGKVKQGLYAPVIDGADLPSFSDVRREVVKGILKPETAKALCETLGVDAVVLVYSEWMIDSGKFIPTIKALTKNCFAMYGKDGHKFFYDRKDLRGDKIIGGAFAGVRINEDTIDQWIDAYSRAAEEVLLRHI</sequence>
<reference evidence="2 3" key="1">
    <citation type="journal article" date="2018" name="Genome Announc.">
        <title>Genome Sequence of Geothermobacter sp. HR-1 Iron Reducer from the Loihi Seamount.</title>
        <authorList>
            <person name="Smith H."/>
            <person name="Abuyen K."/>
            <person name="Tremblay J."/>
            <person name="Savalia P."/>
            <person name="Perez-Rodriguez I."/>
            <person name="Emerson D."/>
            <person name="Tully B."/>
            <person name="Amend J."/>
        </authorList>
    </citation>
    <scope>NUCLEOTIDE SEQUENCE [LARGE SCALE GENOMIC DNA]</scope>
    <source>
        <strain evidence="2 3">HR-1</strain>
    </source>
</reference>
<evidence type="ECO:0000313" key="2">
    <source>
        <dbReference type="EMBL" id="PNU20621.1"/>
    </source>
</evidence>